<proteinExistence type="predicted"/>
<sequence>MKLVFGEKIVPKPVDRRNDDDNAWGQAWHAWREGGSFVLEYDSGDIGGHYRRVALSAAEFQQLHAEPDSFLTIVRNHGG</sequence>
<protein>
    <submittedName>
        <fullName evidence="1">Uncharacterized protein</fullName>
    </submittedName>
</protein>
<keyword evidence="2" id="KW-1185">Reference proteome</keyword>
<accession>A0A285QDV6</accession>
<dbReference type="RefSeq" id="WP_097062737.1">
    <property type="nucleotide sequence ID" value="NZ_OBMI01000001.1"/>
</dbReference>
<dbReference type="Proteomes" id="UP000219494">
    <property type="component" value="Unassembled WGS sequence"/>
</dbReference>
<evidence type="ECO:0000313" key="1">
    <source>
        <dbReference type="EMBL" id="SOB80120.1"/>
    </source>
</evidence>
<dbReference type="OrthoDB" id="7596577at2"/>
<reference evidence="1 2" key="1">
    <citation type="submission" date="2017-07" db="EMBL/GenBank/DDBJ databases">
        <authorList>
            <person name="Sun Z.S."/>
            <person name="Albrecht U."/>
            <person name="Echele G."/>
            <person name="Lee C.C."/>
        </authorList>
    </citation>
    <scope>NUCLEOTIDE SEQUENCE [LARGE SCALE GENOMIC DNA]</scope>
    <source>
        <strain evidence="1 2">CGMCC 1.12672</strain>
    </source>
</reference>
<dbReference type="AlphaFoldDB" id="A0A285QDV6"/>
<dbReference type="EMBL" id="OBMI01000001">
    <property type="protein sequence ID" value="SOB80120.1"/>
    <property type="molecule type" value="Genomic_DNA"/>
</dbReference>
<evidence type="ECO:0000313" key="2">
    <source>
        <dbReference type="Proteomes" id="UP000219494"/>
    </source>
</evidence>
<gene>
    <name evidence="1" type="ORF">SAMN06297144_0899</name>
</gene>
<name>A0A285QDV6_9SPHN</name>
<organism evidence="1 2">
    <name type="scientific">Sphingomonas guangdongensis</name>
    <dbReference type="NCBI Taxonomy" id="1141890"/>
    <lineage>
        <taxon>Bacteria</taxon>
        <taxon>Pseudomonadati</taxon>
        <taxon>Pseudomonadota</taxon>
        <taxon>Alphaproteobacteria</taxon>
        <taxon>Sphingomonadales</taxon>
        <taxon>Sphingomonadaceae</taxon>
        <taxon>Sphingomonas</taxon>
    </lineage>
</organism>